<feature type="compositionally biased region" description="Basic and acidic residues" evidence="1">
    <location>
        <begin position="196"/>
        <end position="207"/>
    </location>
</feature>
<dbReference type="Gene3D" id="1.10.8.80">
    <property type="entry name" value="Magnesium chelatase subunit I, C-Terminal domain"/>
    <property type="match status" value="1"/>
</dbReference>
<evidence type="ECO:0000313" key="3">
    <source>
        <dbReference type="Proteomes" id="UP001642482"/>
    </source>
</evidence>
<evidence type="ECO:0000256" key="1">
    <source>
        <dbReference type="SAM" id="MobiDB-lite"/>
    </source>
</evidence>
<dbReference type="InterPro" id="IPR052041">
    <property type="entry name" value="Nucleic_acid_metab_PIN/TRAM"/>
</dbReference>
<gene>
    <name evidence="2" type="ORF">SEUCBS140593_009692</name>
</gene>
<name>A0ABP0CZP7_9PEZI</name>
<reference evidence="2 3" key="1">
    <citation type="submission" date="2024-01" db="EMBL/GenBank/DDBJ databases">
        <authorList>
            <person name="Allen C."/>
            <person name="Tagirdzhanova G."/>
        </authorList>
    </citation>
    <scope>NUCLEOTIDE SEQUENCE [LARGE SCALE GENOMIC DNA]</scope>
</reference>
<organism evidence="2 3">
    <name type="scientific">Sporothrix eucalyptigena</name>
    <dbReference type="NCBI Taxonomy" id="1812306"/>
    <lineage>
        <taxon>Eukaryota</taxon>
        <taxon>Fungi</taxon>
        <taxon>Dikarya</taxon>
        <taxon>Ascomycota</taxon>
        <taxon>Pezizomycotina</taxon>
        <taxon>Sordariomycetes</taxon>
        <taxon>Sordariomycetidae</taxon>
        <taxon>Ophiostomatales</taxon>
        <taxon>Ophiostomataceae</taxon>
        <taxon>Sporothrix</taxon>
    </lineage>
</organism>
<accession>A0ABP0CZP7</accession>
<evidence type="ECO:0000313" key="2">
    <source>
        <dbReference type="EMBL" id="CAK7236654.1"/>
    </source>
</evidence>
<sequence>MDDAGGDLVDRVHDLSDLELAILLCLVSHEHCVIGTPEDAVKELVDELGLLSNSSGVRSPRSPAGNHAALAIASSSATSSTATPVGAPLVANVVIAKNLNLAPEVVQIQALELMRTHRIFTATAMQAAPRPFLLVAIVAAERGFLWDGGACATKGSSYDSKPVGKEPHMTAHLNDFFSIGHWHDPNDGFLNVEERVERDEGDGKREEDGSDSDSVVRRSESSRARRSSSERASRSSHGIISVREPLPHFSEDDIDQLSTLSKNVRVDMEVLRYQMNVVAFLRLHRAVAVMGPTTGGLSCISPNATKHFEKLAQCLAPLHRLDYVTPALVALAARKTYLHRIRTVKIGHRTSRPKTVHERSMQWGSEKAAVEALLEGISPEDVIDDVLGLVIPPV</sequence>
<dbReference type="Proteomes" id="UP001642482">
    <property type="component" value="Unassembled WGS sequence"/>
</dbReference>
<keyword evidence="3" id="KW-1185">Reference proteome</keyword>
<comment type="caution">
    <text evidence="2">The sequence shown here is derived from an EMBL/GenBank/DDBJ whole genome shotgun (WGS) entry which is preliminary data.</text>
</comment>
<feature type="compositionally biased region" description="Basic and acidic residues" evidence="1">
    <location>
        <begin position="214"/>
        <end position="233"/>
    </location>
</feature>
<protein>
    <recommendedName>
        <fullName evidence="4">Magnesium chelatase</fullName>
    </recommendedName>
</protein>
<dbReference type="PANTHER" id="PTHR11603:SF132">
    <property type="entry name" value="C2H2-TYPE DOMAIN-CONTAINING PROTEIN"/>
    <property type="match status" value="1"/>
</dbReference>
<feature type="region of interest" description="Disordered" evidence="1">
    <location>
        <begin position="196"/>
        <end position="237"/>
    </location>
</feature>
<dbReference type="EMBL" id="CAWUHD010000167">
    <property type="protein sequence ID" value="CAK7236654.1"/>
    <property type="molecule type" value="Genomic_DNA"/>
</dbReference>
<proteinExistence type="predicted"/>
<dbReference type="PANTHER" id="PTHR11603">
    <property type="entry name" value="AAA FAMILY ATPASE"/>
    <property type="match status" value="1"/>
</dbReference>
<evidence type="ECO:0008006" key="4">
    <source>
        <dbReference type="Google" id="ProtNLM"/>
    </source>
</evidence>